<sequence>DLAPVMTGKVTMKYFRNYIKTWSAYKNYCEKHPGRPDIVDVTIDTLMEEENLKDDDEVEITWPTVVIFGENDS</sequence>
<name>A0A9P6ISU4_MORAP</name>
<dbReference type="InterPro" id="IPR029063">
    <property type="entry name" value="SAM-dependent_MTases_sf"/>
</dbReference>
<dbReference type="OrthoDB" id="10027013at2759"/>
<feature type="non-terminal residue" evidence="1">
    <location>
        <position position="1"/>
    </location>
</feature>
<reference evidence="1" key="1">
    <citation type="journal article" date="2020" name="Fungal Divers.">
        <title>Resolving the Mortierellaceae phylogeny through synthesis of multi-gene phylogenetics and phylogenomics.</title>
        <authorList>
            <person name="Vandepol N."/>
            <person name="Liber J."/>
            <person name="Desiro A."/>
            <person name="Na H."/>
            <person name="Kennedy M."/>
            <person name="Barry K."/>
            <person name="Grigoriev I.V."/>
            <person name="Miller A.N."/>
            <person name="O'Donnell K."/>
            <person name="Stajich J.E."/>
            <person name="Bonito G."/>
        </authorList>
    </citation>
    <scope>NUCLEOTIDE SEQUENCE</scope>
    <source>
        <strain evidence="1">CK1249</strain>
    </source>
</reference>
<organism evidence="1 2">
    <name type="scientific">Mortierella alpina</name>
    <name type="common">Oleaginous fungus</name>
    <name type="synonym">Mortierella renispora</name>
    <dbReference type="NCBI Taxonomy" id="64518"/>
    <lineage>
        <taxon>Eukaryota</taxon>
        <taxon>Fungi</taxon>
        <taxon>Fungi incertae sedis</taxon>
        <taxon>Mucoromycota</taxon>
        <taxon>Mortierellomycotina</taxon>
        <taxon>Mortierellomycetes</taxon>
        <taxon>Mortierellales</taxon>
        <taxon>Mortierellaceae</taxon>
        <taxon>Mortierella</taxon>
    </lineage>
</organism>
<protein>
    <submittedName>
        <fullName evidence="1">Uncharacterized protein</fullName>
    </submittedName>
</protein>
<dbReference type="Gene3D" id="3.40.50.150">
    <property type="entry name" value="Vaccinia Virus protein VP39"/>
    <property type="match status" value="1"/>
</dbReference>
<evidence type="ECO:0000313" key="2">
    <source>
        <dbReference type="Proteomes" id="UP000738359"/>
    </source>
</evidence>
<accession>A0A9P6ISU4</accession>
<keyword evidence="2" id="KW-1185">Reference proteome</keyword>
<dbReference type="Proteomes" id="UP000738359">
    <property type="component" value="Unassembled WGS sequence"/>
</dbReference>
<dbReference type="EMBL" id="JAAAHY010002798">
    <property type="protein sequence ID" value="KAF9943905.1"/>
    <property type="molecule type" value="Genomic_DNA"/>
</dbReference>
<evidence type="ECO:0000313" key="1">
    <source>
        <dbReference type="EMBL" id="KAF9943905.1"/>
    </source>
</evidence>
<dbReference type="AlphaFoldDB" id="A0A9P6ISU4"/>
<proteinExistence type="predicted"/>
<gene>
    <name evidence="1" type="ORF">BGZ70_005272</name>
</gene>
<comment type="caution">
    <text evidence="1">The sequence shown here is derived from an EMBL/GenBank/DDBJ whole genome shotgun (WGS) entry which is preliminary data.</text>
</comment>